<protein>
    <submittedName>
        <fullName evidence="1">Uncharacterized protein</fullName>
    </submittedName>
</protein>
<accession>A0AAV5TFG6</accession>
<dbReference type="AlphaFoldDB" id="A0AAV5TFG6"/>
<evidence type="ECO:0000313" key="1">
    <source>
        <dbReference type="EMBL" id="GMS93572.1"/>
    </source>
</evidence>
<name>A0AAV5TFG6_9BILA</name>
<dbReference type="EMBL" id="BTSX01000004">
    <property type="protein sequence ID" value="GMS93572.1"/>
    <property type="molecule type" value="Genomic_DNA"/>
</dbReference>
<reference evidence="1" key="1">
    <citation type="submission" date="2023-10" db="EMBL/GenBank/DDBJ databases">
        <title>Genome assembly of Pristionchus species.</title>
        <authorList>
            <person name="Yoshida K."/>
            <person name="Sommer R.J."/>
        </authorList>
    </citation>
    <scope>NUCLEOTIDE SEQUENCE</scope>
    <source>
        <strain evidence="1">RS0144</strain>
    </source>
</reference>
<dbReference type="Proteomes" id="UP001432027">
    <property type="component" value="Unassembled WGS sequence"/>
</dbReference>
<gene>
    <name evidence="1" type="ORF">PENTCL1PPCAC_15747</name>
</gene>
<comment type="caution">
    <text evidence="1">The sequence shown here is derived from an EMBL/GenBank/DDBJ whole genome shotgun (WGS) entry which is preliminary data.</text>
</comment>
<sequence length="69" mass="7983">SYPLQDESVLERIRGNHGTPSVVRLRGELQLRGITLFSTETNNYSLFSSTFQFANEGMRILICYQNRTR</sequence>
<evidence type="ECO:0000313" key="2">
    <source>
        <dbReference type="Proteomes" id="UP001432027"/>
    </source>
</evidence>
<keyword evidence="2" id="KW-1185">Reference proteome</keyword>
<feature type="non-terminal residue" evidence="1">
    <location>
        <position position="1"/>
    </location>
</feature>
<organism evidence="1 2">
    <name type="scientific">Pristionchus entomophagus</name>
    <dbReference type="NCBI Taxonomy" id="358040"/>
    <lineage>
        <taxon>Eukaryota</taxon>
        <taxon>Metazoa</taxon>
        <taxon>Ecdysozoa</taxon>
        <taxon>Nematoda</taxon>
        <taxon>Chromadorea</taxon>
        <taxon>Rhabditida</taxon>
        <taxon>Rhabditina</taxon>
        <taxon>Diplogasteromorpha</taxon>
        <taxon>Diplogasteroidea</taxon>
        <taxon>Neodiplogasteridae</taxon>
        <taxon>Pristionchus</taxon>
    </lineage>
</organism>
<proteinExistence type="predicted"/>